<comment type="cofactor">
    <cofactor evidence="1">
        <name>pyridoxal 5'-phosphate</name>
        <dbReference type="ChEBI" id="CHEBI:597326"/>
    </cofactor>
</comment>
<evidence type="ECO:0000256" key="5">
    <source>
        <dbReference type="SAM" id="MobiDB-lite"/>
    </source>
</evidence>
<evidence type="ECO:0000256" key="3">
    <source>
        <dbReference type="ARBA" id="ARBA00022679"/>
    </source>
</evidence>
<organism evidence="7 8">
    <name type="scientific">Kineosporia corallincola</name>
    <dbReference type="NCBI Taxonomy" id="2835133"/>
    <lineage>
        <taxon>Bacteria</taxon>
        <taxon>Bacillati</taxon>
        <taxon>Actinomycetota</taxon>
        <taxon>Actinomycetes</taxon>
        <taxon>Kineosporiales</taxon>
        <taxon>Kineosporiaceae</taxon>
        <taxon>Kineosporia</taxon>
    </lineage>
</organism>
<evidence type="ECO:0000256" key="1">
    <source>
        <dbReference type="ARBA" id="ARBA00001933"/>
    </source>
</evidence>
<dbReference type="GO" id="GO:0008483">
    <property type="term" value="F:transaminase activity"/>
    <property type="evidence" value="ECO:0007669"/>
    <property type="project" value="UniProtKB-KW"/>
</dbReference>
<keyword evidence="4" id="KW-0663">Pyridoxal phosphate</keyword>
<dbReference type="InterPro" id="IPR015422">
    <property type="entry name" value="PyrdxlP-dep_Trfase_small"/>
</dbReference>
<proteinExistence type="predicted"/>
<keyword evidence="3" id="KW-0808">Transferase</keyword>
<dbReference type="Pfam" id="PF00155">
    <property type="entry name" value="Aminotran_1_2"/>
    <property type="match status" value="1"/>
</dbReference>
<feature type="region of interest" description="Disordered" evidence="5">
    <location>
        <begin position="416"/>
        <end position="437"/>
    </location>
</feature>
<dbReference type="Gene3D" id="3.90.1150.10">
    <property type="entry name" value="Aspartate Aminotransferase, domain 1"/>
    <property type="match status" value="1"/>
</dbReference>
<dbReference type="InterPro" id="IPR004839">
    <property type="entry name" value="Aminotransferase_I/II_large"/>
</dbReference>
<comment type="caution">
    <text evidence="7">The sequence shown here is derived from an EMBL/GenBank/DDBJ whole genome shotgun (WGS) entry which is preliminary data.</text>
</comment>
<dbReference type="PANTHER" id="PTHR42790:SF19">
    <property type="entry name" value="KYNURENINE_ALPHA-AMINOADIPATE AMINOTRANSFERASE, MITOCHONDRIAL"/>
    <property type="match status" value="1"/>
</dbReference>
<evidence type="ECO:0000313" key="7">
    <source>
        <dbReference type="EMBL" id="MBT0771274.1"/>
    </source>
</evidence>
<dbReference type="RefSeq" id="WP_214157566.1">
    <property type="nucleotide sequence ID" value="NZ_JAHBAY010000008.1"/>
</dbReference>
<dbReference type="InterPro" id="IPR015424">
    <property type="entry name" value="PyrdxlP-dep_Trfase"/>
</dbReference>
<feature type="domain" description="Aminotransferase class I/classII large" evidence="6">
    <location>
        <begin position="58"/>
        <end position="402"/>
    </location>
</feature>
<dbReference type="EMBL" id="JAHBAY010000008">
    <property type="protein sequence ID" value="MBT0771274.1"/>
    <property type="molecule type" value="Genomic_DNA"/>
</dbReference>
<evidence type="ECO:0000256" key="4">
    <source>
        <dbReference type="ARBA" id="ARBA00022898"/>
    </source>
</evidence>
<keyword evidence="2 7" id="KW-0032">Aminotransferase</keyword>
<protein>
    <submittedName>
        <fullName evidence="7">PLP-dependent aminotransferase family protein</fullName>
    </submittedName>
</protein>
<dbReference type="InterPro" id="IPR015421">
    <property type="entry name" value="PyrdxlP-dep_Trfase_major"/>
</dbReference>
<dbReference type="InterPro" id="IPR050859">
    <property type="entry name" value="Class-I_PLP-dep_aminotransf"/>
</dbReference>
<evidence type="ECO:0000259" key="6">
    <source>
        <dbReference type="Pfam" id="PF00155"/>
    </source>
</evidence>
<dbReference type="CDD" id="cd00609">
    <property type="entry name" value="AAT_like"/>
    <property type="match status" value="1"/>
</dbReference>
<sequence>MQTGEGSNQGSRLDQWLGSYAARTRGMTASEIRALFAVASRPEVVSLAGGMPNLTALPMDVVGRAVSSLVAENGPVALQYGSGQGDPELRLRILDVMVPNRVTAHPDDIVVTTGSQQALDLVTRIFVDPGDVVLAEAPSYVGALGVFRSYQADVVHVPMDGEGLIPSALSDTLVSLKRAGKRVKLLYTVPNHHNPGGVTLSPERRPQIVEIARRFGVLVLEDDPYGLLGFDGDPVPALHSLDPDGVIYLGSFSKTFAPGFRVGWAVAPHAVREKLVLASESAILCPSSFSQMAVTSYLAEHDWKHQVGVFRELYRERRDAMLHALGDMMPTSSWTSPQGGFYVWVRVPDGLDTKAMLPRAVTARVAYVPGTAFYADAQGHDHMRLSYCYPSPERIREGVRRLAGVIDQELDVQATFGAAPRRPRPGSVVDSPGPDLT</sequence>
<accession>A0ABS5TJI9</accession>
<gene>
    <name evidence="7" type="ORF">KIH74_20220</name>
</gene>
<evidence type="ECO:0000256" key="2">
    <source>
        <dbReference type="ARBA" id="ARBA00022576"/>
    </source>
</evidence>
<keyword evidence="8" id="KW-1185">Reference proteome</keyword>
<evidence type="ECO:0000313" key="8">
    <source>
        <dbReference type="Proteomes" id="UP001197247"/>
    </source>
</evidence>
<dbReference type="PANTHER" id="PTHR42790">
    <property type="entry name" value="AMINOTRANSFERASE"/>
    <property type="match status" value="1"/>
</dbReference>
<reference evidence="7 8" key="1">
    <citation type="submission" date="2021-05" db="EMBL/GenBank/DDBJ databases">
        <title>Kineosporia and Streptomyces sp. nov. two new marine actinobacteria isolated from Coral.</title>
        <authorList>
            <person name="Buangrab K."/>
            <person name="Sutthacheep M."/>
            <person name="Yeemin T."/>
            <person name="Harunari E."/>
            <person name="Igarashi Y."/>
            <person name="Kanchanasin P."/>
            <person name="Tanasupawat S."/>
            <person name="Phongsopitanun W."/>
        </authorList>
    </citation>
    <scope>NUCLEOTIDE SEQUENCE [LARGE SCALE GENOMIC DNA]</scope>
    <source>
        <strain evidence="7 8">J2-2</strain>
    </source>
</reference>
<dbReference type="SUPFAM" id="SSF53383">
    <property type="entry name" value="PLP-dependent transferases"/>
    <property type="match status" value="1"/>
</dbReference>
<name>A0ABS5TJI9_9ACTN</name>
<dbReference type="Proteomes" id="UP001197247">
    <property type="component" value="Unassembled WGS sequence"/>
</dbReference>
<dbReference type="Gene3D" id="3.40.640.10">
    <property type="entry name" value="Type I PLP-dependent aspartate aminotransferase-like (Major domain)"/>
    <property type="match status" value="1"/>
</dbReference>